<dbReference type="InterPro" id="IPR004875">
    <property type="entry name" value="DDE_SF_endonuclease_dom"/>
</dbReference>
<reference evidence="4 5" key="1">
    <citation type="journal article" date="2023" name="Arcadia Sci">
        <title>De novo assembly of a long-read Amblyomma americanum tick genome.</title>
        <authorList>
            <person name="Chou S."/>
            <person name="Poskanzer K.E."/>
            <person name="Rollins M."/>
            <person name="Thuy-Boun P.S."/>
        </authorList>
    </citation>
    <scope>NUCLEOTIDE SEQUENCE [LARGE SCALE GENOMIC DNA]</scope>
    <source>
        <strain evidence="4">F_SG_1</strain>
        <tissue evidence="4">Salivary glands</tissue>
    </source>
</reference>
<evidence type="ECO:0000259" key="3">
    <source>
        <dbReference type="PROSITE" id="PS51253"/>
    </source>
</evidence>
<comment type="subcellular location">
    <subcellularLocation>
        <location evidence="1">Nucleus</location>
    </subcellularLocation>
</comment>
<dbReference type="InterPro" id="IPR006600">
    <property type="entry name" value="HTH_CenpB_DNA-bd_dom"/>
</dbReference>
<dbReference type="PANTHER" id="PTHR19303">
    <property type="entry name" value="TRANSPOSON"/>
    <property type="match status" value="1"/>
</dbReference>
<dbReference type="Proteomes" id="UP001321473">
    <property type="component" value="Unassembled WGS sequence"/>
</dbReference>
<evidence type="ECO:0000256" key="2">
    <source>
        <dbReference type="ARBA" id="ARBA00023125"/>
    </source>
</evidence>
<dbReference type="Gene3D" id="1.10.10.60">
    <property type="entry name" value="Homeodomain-like"/>
    <property type="match status" value="2"/>
</dbReference>
<dbReference type="SMART" id="SM00674">
    <property type="entry name" value="CENPB"/>
    <property type="match status" value="1"/>
</dbReference>
<dbReference type="InterPro" id="IPR050863">
    <property type="entry name" value="CenT-Element_Derived"/>
</dbReference>
<dbReference type="InterPro" id="IPR009057">
    <property type="entry name" value="Homeodomain-like_sf"/>
</dbReference>
<gene>
    <name evidence="4" type="ORF">V5799_026426</name>
</gene>
<dbReference type="EMBL" id="JARKHS020030237">
    <property type="protein sequence ID" value="KAK8762307.1"/>
    <property type="molecule type" value="Genomic_DNA"/>
</dbReference>
<proteinExistence type="predicted"/>
<dbReference type="PROSITE" id="PS51253">
    <property type="entry name" value="HTH_CENPB"/>
    <property type="match status" value="1"/>
</dbReference>
<sequence>MDDSPSGSAASVALQDQLPQKRNRAAISLEKKRNILREHRGGEKVCNLVRKYGLSLPTVSTIIRNALKTTGKECHASAGHAMEDGRKRIRHDAYKDVEEALYQWFLSARATNLPISGPILAEKVKHFAYLLENTDFQPGGGWIQRFKERHGIVYKAVVGEAGSLDVDARWKWLEETLPYIREAYADRDMYNGDETGLFFQMLPLKTHALKGDPCKGGKQSKLRATVFLCANMDGSDKCPAFVIEKSRNPRCFRGAVMIPVRYHHNKKAWMTHELFLEWLCMFDQRMQHEGRKVALVLDYCTAHQTAQKL</sequence>
<evidence type="ECO:0000313" key="4">
    <source>
        <dbReference type="EMBL" id="KAK8762307.1"/>
    </source>
</evidence>
<name>A0AAQ4DIL7_AMBAM</name>
<evidence type="ECO:0000256" key="1">
    <source>
        <dbReference type="ARBA" id="ARBA00004123"/>
    </source>
</evidence>
<feature type="domain" description="HTH CENPB-type" evidence="3">
    <location>
        <begin position="85"/>
        <end position="156"/>
    </location>
</feature>
<organism evidence="4 5">
    <name type="scientific">Amblyomma americanum</name>
    <name type="common">Lone star tick</name>
    <dbReference type="NCBI Taxonomy" id="6943"/>
    <lineage>
        <taxon>Eukaryota</taxon>
        <taxon>Metazoa</taxon>
        <taxon>Ecdysozoa</taxon>
        <taxon>Arthropoda</taxon>
        <taxon>Chelicerata</taxon>
        <taxon>Arachnida</taxon>
        <taxon>Acari</taxon>
        <taxon>Parasitiformes</taxon>
        <taxon>Ixodida</taxon>
        <taxon>Ixodoidea</taxon>
        <taxon>Ixodidae</taxon>
        <taxon>Amblyomminae</taxon>
        <taxon>Amblyomma</taxon>
    </lineage>
</organism>
<dbReference type="GO" id="GO:0005634">
    <property type="term" value="C:nucleus"/>
    <property type="evidence" value="ECO:0007669"/>
    <property type="project" value="UniProtKB-SubCell"/>
</dbReference>
<dbReference type="Pfam" id="PF03184">
    <property type="entry name" value="DDE_1"/>
    <property type="match status" value="1"/>
</dbReference>
<dbReference type="SUPFAM" id="SSF46689">
    <property type="entry name" value="Homeodomain-like"/>
    <property type="match status" value="2"/>
</dbReference>
<keyword evidence="5" id="KW-1185">Reference proteome</keyword>
<keyword evidence="2" id="KW-0238">DNA-binding</keyword>
<dbReference type="GO" id="GO:0003677">
    <property type="term" value="F:DNA binding"/>
    <property type="evidence" value="ECO:0007669"/>
    <property type="project" value="UniProtKB-KW"/>
</dbReference>
<evidence type="ECO:0000313" key="5">
    <source>
        <dbReference type="Proteomes" id="UP001321473"/>
    </source>
</evidence>
<accession>A0AAQ4DIL7</accession>
<dbReference type="Pfam" id="PF03221">
    <property type="entry name" value="HTH_Tnp_Tc5"/>
    <property type="match status" value="1"/>
</dbReference>
<dbReference type="AlphaFoldDB" id="A0AAQ4DIL7"/>
<dbReference type="PANTHER" id="PTHR19303:SF73">
    <property type="entry name" value="PROTEIN PDC2"/>
    <property type="match status" value="1"/>
</dbReference>
<protein>
    <recommendedName>
        <fullName evidence="3">HTH CENPB-type domain-containing protein</fullName>
    </recommendedName>
</protein>
<comment type="caution">
    <text evidence="4">The sequence shown here is derived from an EMBL/GenBank/DDBJ whole genome shotgun (WGS) entry which is preliminary data.</text>
</comment>